<evidence type="ECO:0000256" key="1">
    <source>
        <dbReference type="SAM" id="Phobius"/>
    </source>
</evidence>
<gene>
    <name evidence="2" type="ORF">PPROV_001093400</name>
</gene>
<comment type="caution">
    <text evidence="2">The sequence shown here is derived from an EMBL/GenBank/DDBJ whole genome shotgun (WGS) entry which is preliminary data.</text>
</comment>
<dbReference type="Gene3D" id="1.25.40.10">
    <property type="entry name" value="Tetratricopeptide repeat domain"/>
    <property type="match status" value="1"/>
</dbReference>
<keyword evidence="1" id="KW-0812">Transmembrane</keyword>
<dbReference type="InterPro" id="IPR011990">
    <property type="entry name" value="TPR-like_helical_dom_sf"/>
</dbReference>
<name>A0A830HXK4_9CHLO</name>
<dbReference type="EMBL" id="BNJQ01000039">
    <property type="protein sequence ID" value="GHP12206.1"/>
    <property type="molecule type" value="Genomic_DNA"/>
</dbReference>
<evidence type="ECO:0000313" key="3">
    <source>
        <dbReference type="Proteomes" id="UP000660262"/>
    </source>
</evidence>
<dbReference type="PANTHER" id="PTHR47908">
    <property type="match status" value="1"/>
</dbReference>
<organism evidence="2 3">
    <name type="scientific">Pycnococcus provasolii</name>
    <dbReference type="NCBI Taxonomy" id="41880"/>
    <lineage>
        <taxon>Eukaryota</taxon>
        <taxon>Viridiplantae</taxon>
        <taxon>Chlorophyta</taxon>
        <taxon>Pseudoscourfieldiophyceae</taxon>
        <taxon>Pseudoscourfieldiales</taxon>
        <taxon>Pycnococcaceae</taxon>
        <taxon>Pycnococcus</taxon>
    </lineage>
</organism>
<dbReference type="SUPFAM" id="SSF48452">
    <property type="entry name" value="TPR-like"/>
    <property type="match status" value="1"/>
</dbReference>
<protein>
    <submittedName>
        <fullName evidence="2">Uncharacterized protein</fullName>
    </submittedName>
</protein>
<dbReference type="OrthoDB" id="2017782at2759"/>
<accession>A0A830HXK4</accession>
<keyword evidence="1" id="KW-0472">Membrane</keyword>
<dbReference type="PANTHER" id="PTHR47908:SF2">
    <property type="entry name" value="TETRATRICOPEPTIDE REPEAT (TPR)-LIKE SUPERFAMILY PROTEIN"/>
    <property type="match status" value="1"/>
</dbReference>
<keyword evidence="3" id="KW-1185">Reference proteome</keyword>
<dbReference type="AlphaFoldDB" id="A0A830HXK4"/>
<feature type="transmembrane region" description="Helical" evidence="1">
    <location>
        <begin position="47"/>
        <end position="69"/>
    </location>
</feature>
<keyword evidence="1" id="KW-1133">Transmembrane helix</keyword>
<sequence length="269" mass="29334">MAMGEHQVDVGSSSPPSFDFMQDVHTGGSQVVGMGESKSQNLKRRHFGLFVSSSAAAVSLMSSACWLTFAQPAFAAASPGVVQDARELYAKATDAFKQGDVKESAKLFDAALSLVPEAKPRLWQRGIALYYADRFGDGEEQFRDDAKVNTSDTEEAIWAVLCASQRGKASFESAAADIVDISNERRPVLRQVYKLFANQADLDSLLALKKDDGGNADFYALLYAGLYCEARGSDADSLRYIEQALATRYARSSGDFMVDVGRVHVNLRR</sequence>
<evidence type="ECO:0000313" key="2">
    <source>
        <dbReference type="EMBL" id="GHP12206.1"/>
    </source>
</evidence>
<proteinExistence type="predicted"/>
<reference evidence="2" key="1">
    <citation type="submission" date="2020-10" db="EMBL/GenBank/DDBJ databases">
        <title>Unveiling of a novel bifunctional photoreceptor, Dualchrome1, isolated from a cosmopolitan green alga.</title>
        <authorList>
            <person name="Suzuki S."/>
            <person name="Kawachi M."/>
        </authorList>
    </citation>
    <scope>NUCLEOTIDE SEQUENCE</scope>
    <source>
        <strain evidence="2">NIES 2893</strain>
    </source>
</reference>
<dbReference type="GO" id="GO:0009507">
    <property type="term" value="C:chloroplast"/>
    <property type="evidence" value="ECO:0007669"/>
    <property type="project" value="TreeGrafter"/>
</dbReference>
<dbReference type="Proteomes" id="UP000660262">
    <property type="component" value="Unassembled WGS sequence"/>
</dbReference>